<feature type="domain" description="Glycosyl transferase family 1" evidence="1">
    <location>
        <begin position="206"/>
        <end position="260"/>
    </location>
</feature>
<dbReference type="Gene3D" id="3.40.50.2000">
    <property type="entry name" value="Glycogen Phosphorylase B"/>
    <property type="match status" value="1"/>
</dbReference>
<protein>
    <submittedName>
        <fullName evidence="2">Glycosyltransferase involved in cell wall bisynthesis</fullName>
    </submittedName>
</protein>
<proteinExistence type="predicted"/>
<sequence>MDARRPSLNVIAWNNGVGLSRDMTLLQEALSKAGFDVSLTRIGRGKLRKWFRPSLVRARHALRRMLGRSPRHDATLMLEHIRPEEFGGARLHFFVPNPEWCLESDLVVLPQIDAVLTKTHHASEIFSKRGRPVSHIGFTSEDRHDPSVPRERAFFHLAGRSANKGTAALCALWASHPEWPVLTIVQSRRSAVPVTQAENIDYRLDYLDDAELRRLQNAHWFHLCPSETEGFGHYLLEAMSVGAIAITTDAPPMNELVACERGLLVRYARTGTQNLATTFYFDEVAMEAAISAAIAMTEDEVRAMGASARDWFIANHQSFPQRLHAAVSPLLTAASASHG</sequence>
<gene>
    <name evidence="2" type="ORF">SAMN05421546_0758</name>
</gene>
<dbReference type="Proteomes" id="UP000241788">
    <property type="component" value="Unassembled WGS sequence"/>
</dbReference>
<reference evidence="3" key="1">
    <citation type="submission" date="2017-01" db="EMBL/GenBank/DDBJ databases">
        <authorList>
            <person name="Varghese N."/>
            <person name="Submissions S."/>
        </authorList>
    </citation>
    <scope>NUCLEOTIDE SEQUENCE [LARGE SCALE GENOMIC DNA]</scope>
    <source>
        <strain evidence="3">UM1</strain>
    </source>
</reference>
<dbReference type="Pfam" id="PF00534">
    <property type="entry name" value="Glycos_transf_1"/>
    <property type="match status" value="1"/>
</dbReference>
<accession>A0A1N6QPD2</accession>
<dbReference type="AlphaFoldDB" id="A0A1N6QPD2"/>
<organism evidence="2 3">
    <name type="scientific">Solilutibacter tolerans</name>
    <dbReference type="NCBI Taxonomy" id="1604334"/>
    <lineage>
        <taxon>Bacteria</taxon>
        <taxon>Pseudomonadati</taxon>
        <taxon>Pseudomonadota</taxon>
        <taxon>Gammaproteobacteria</taxon>
        <taxon>Lysobacterales</taxon>
        <taxon>Lysobacteraceae</taxon>
        <taxon>Solilutibacter</taxon>
    </lineage>
</organism>
<evidence type="ECO:0000313" key="2">
    <source>
        <dbReference type="EMBL" id="SIQ18236.1"/>
    </source>
</evidence>
<dbReference type="STRING" id="1604334.SAMN05421546_0758"/>
<name>A0A1N6QPD2_9GAMM</name>
<evidence type="ECO:0000259" key="1">
    <source>
        <dbReference type="Pfam" id="PF00534"/>
    </source>
</evidence>
<keyword evidence="2" id="KW-0808">Transferase</keyword>
<dbReference type="OrthoDB" id="654660at2"/>
<dbReference type="EMBL" id="FTLW01000002">
    <property type="protein sequence ID" value="SIQ18236.1"/>
    <property type="molecule type" value="Genomic_DNA"/>
</dbReference>
<dbReference type="SUPFAM" id="SSF53756">
    <property type="entry name" value="UDP-Glycosyltransferase/glycogen phosphorylase"/>
    <property type="match status" value="1"/>
</dbReference>
<evidence type="ECO:0000313" key="3">
    <source>
        <dbReference type="Proteomes" id="UP000241788"/>
    </source>
</evidence>
<dbReference type="RefSeq" id="WP_076585494.1">
    <property type="nucleotide sequence ID" value="NZ_FTLW01000002.1"/>
</dbReference>
<dbReference type="InterPro" id="IPR001296">
    <property type="entry name" value="Glyco_trans_1"/>
</dbReference>
<keyword evidence="3" id="KW-1185">Reference proteome</keyword>
<dbReference type="GO" id="GO:0016757">
    <property type="term" value="F:glycosyltransferase activity"/>
    <property type="evidence" value="ECO:0007669"/>
    <property type="project" value="InterPro"/>
</dbReference>